<evidence type="ECO:0000313" key="1">
    <source>
        <dbReference type="EMBL" id="MEL0660838.1"/>
    </source>
</evidence>
<organism evidence="1 2">
    <name type="scientific">Psychromonas arctica</name>
    <dbReference type="NCBI Taxonomy" id="168275"/>
    <lineage>
        <taxon>Bacteria</taxon>
        <taxon>Pseudomonadati</taxon>
        <taxon>Pseudomonadota</taxon>
        <taxon>Gammaproteobacteria</taxon>
        <taxon>Alteromonadales</taxon>
        <taxon>Psychromonadaceae</taxon>
        <taxon>Psychromonas</taxon>
    </lineage>
</organism>
<dbReference type="Proteomes" id="UP001366060">
    <property type="component" value="Unassembled WGS sequence"/>
</dbReference>
<protein>
    <submittedName>
        <fullName evidence="1">Uncharacterized protein</fullName>
    </submittedName>
</protein>
<sequence length="125" mass="14129">MPTYAETSDVVKNNIELKALGNTLANYDMCKSLAIQSGDKVMAYYYDEIHQLAMTETKLGSEVDKQVKIIKDGYDKASSVLNRINSAGLYQLCLNRFDSVSRQYYTTKLAKAQLEKTKRAKSELK</sequence>
<evidence type="ECO:0000313" key="2">
    <source>
        <dbReference type="Proteomes" id="UP001366060"/>
    </source>
</evidence>
<comment type="caution">
    <text evidence="1">The sequence shown here is derived from an EMBL/GenBank/DDBJ whole genome shotgun (WGS) entry which is preliminary data.</text>
</comment>
<dbReference type="EMBL" id="JBAKBA010000061">
    <property type="protein sequence ID" value="MEL0660838.1"/>
    <property type="molecule type" value="Genomic_DNA"/>
</dbReference>
<dbReference type="RefSeq" id="WP_341629219.1">
    <property type="nucleotide sequence ID" value="NZ_JBAKBA010000061.1"/>
</dbReference>
<reference evidence="1 2" key="1">
    <citation type="submission" date="2024-02" db="EMBL/GenBank/DDBJ databases">
        <title>Bacteria isolated from the canopy kelp, Nereocystis luetkeana.</title>
        <authorList>
            <person name="Pfister C.A."/>
            <person name="Younker I.T."/>
            <person name="Light S.H."/>
        </authorList>
    </citation>
    <scope>NUCLEOTIDE SEQUENCE [LARGE SCALE GENOMIC DNA]</scope>
    <source>
        <strain evidence="1 2">TI.2.07</strain>
    </source>
</reference>
<accession>A0ABU9HG88</accession>
<keyword evidence="2" id="KW-1185">Reference proteome</keyword>
<name>A0ABU9HG88_9GAMM</name>
<gene>
    <name evidence="1" type="ORF">V6255_17020</name>
</gene>
<proteinExistence type="predicted"/>